<gene>
    <name evidence="4" type="ORF">DFP81_103236</name>
</gene>
<comment type="caution">
    <text evidence="4">The sequence shown here is derived from an EMBL/GenBank/DDBJ whole genome shotgun (WGS) entry which is preliminary data.</text>
</comment>
<dbReference type="SUPFAM" id="SSF56925">
    <property type="entry name" value="OMPA-like"/>
    <property type="match status" value="1"/>
</dbReference>
<keyword evidence="1 2" id="KW-0732">Signal</keyword>
<feature type="chain" id="PRO_5017742965" evidence="2">
    <location>
        <begin position="24"/>
        <end position="193"/>
    </location>
</feature>
<accession>A0A3E0DQ03</accession>
<feature type="domain" description="Outer membrane protein beta-barrel" evidence="3">
    <location>
        <begin position="13"/>
        <end position="193"/>
    </location>
</feature>
<evidence type="ECO:0000313" key="4">
    <source>
        <dbReference type="EMBL" id="REG85037.1"/>
    </source>
</evidence>
<feature type="signal peptide" evidence="2">
    <location>
        <begin position="1"/>
        <end position="23"/>
    </location>
</feature>
<reference evidence="4 5" key="1">
    <citation type="submission" date="2018-08" db="EMBL/GenBank/DDBJ databases">
        <title>Genomic Encyclopedia of Type Strains, Phase III (KMG-III): the genomes of soil and plant-associated and newly described type strains.</title>
        <authorList>
            <person name="Whitman W."/>
        </authorList>
    </citation>
    <scope>NUCLEOTIDE SEQUENCE [LARGE SCALE GENOMIC DNA]</scope>
    <source>
        <strain evidence="4 5">CECT 7375</strain>
    </source>
</reference>
<dbReference type="RefSeq" id="WP_115896909.1">
    <property type="nucleotide sequence ID" value="NZ_QUNG01000003.1"/>
</dbReference>
<dbReference type="Gene3D" id="2.40.160.20">
    <property type="match status" value="1"/>
</dbReference>
<evidence type="ECO:0000256" key="1">
    <source>
        <dbReference type="ARBA" id="ARBA00022729"/>
    </source>
</evidence>
<evidence type="ECO:0000256" key="2">
    <source>
        <dbReference type="SAM" id="SignalP"/>
    </source>
</evidence>
<evidence type="ECO:0000313" key="5">
    <source>
        <dbReference type="Proteomes" id="UP000256542"/>
    </source>
</evidence>
<protein>
    <submittedName>
        <fullName evidence="4">Opacity protein-like surface antigen</fullName>
    </submittedName>
</protein>
<name>A0A3E0DQ03_9GAMM</name>
<dbReference type="InterPro" id="IPR027385">
    <property type="entry name" value="Beta-barrel_OMP"/>
</dbReference>
<dbReference type="EMBL" id="QUNG01000003">
    <property type="protein sequence ID" value="REG85037.1"/>
    <property type="molecule type" value="Genomic_DNA"/>
</dbReference>
<organism evidence="4 5">
    <name type="scientific">Marinomonas pollencensis</name>
    <dbReference type="NCBI Taxonomy" id="491954"/>
    <lineage>
        <taxon>Bacteria</taxon>
        <taxon>Pseudomonadati</taxon>
        <taxon>Pseudomonadota</taxon>
        <taxon>Gammaproteobacteria</taxon>
        <taxon>Oceanospirillales</taxon>
        <taxon>Oceanospirillaceae</taxon>
        <taxon>Marinomonas</taxon>
    </lineage>
</organism>
<dbReference type="OrthoDB" id="7620169at2"/>
<keyword evidence="5" id="KW-1185">Reference proteome</keyword>
<dbReference type="Proteomes" id="UP000256542">
    <property type="component" value="Unassembled WGS sequence"/>
</dbReference>
<sequence length="193" mass="20999">MKNFIPALVTSVALVSFSTIAIANDTLSNSHGFYIGGNYGYLKLDGDDDFEQDDDHDIKQGVIGYRINQYLALEGSYIDFGRYGNGVTSAKTDGYTAAIKGTIPLTDRVELFAKAGQLWYSTDYSVASYSDSTDDTGVFAGAGVGFKVTENFLLNAQYTWYDVDLDAKSATDSTSTNTNTDFNQASVGAEYRF</sequence>
<dbReference type="Pfam" id="PF13505">
    <property type="entry name" value="OMP_b-brl"/>
    <property type="match status" value="1"/>
</dbReference>
<dbReference type="InterPro" id="IPR011250">
    <property type="entry name" value="OMP/PagP_B-barrel"/>
</dbReference>
<dbReference type="AlphaFoldDB" id="A0A3E0DQ03"/>
<evidence type="ECO:0000259" key="3">
    <source>
        <dbReference type="Pfam" id="PF13505"/>
    </source>
</evidence>
<proteinExistence type="predicted"/>